<feature type="domain" description="Glucose-methanol-choline oxidoreductase N-terminal" evidence="7">
    <location>
        <begin position="318"/>
        <end position="332"/>
    </location>
</feature>
<dbReference type="Pfam" id="PF05199">
    <property type="entry name" value="GMC_oxred_C"/>
    <property type="match status" value="1"/>
</dbReference>
<dbReference type="PANTHER" id="PTHR11552:SF158">
    <property type="entry name" value="GH23626P-RELATED"/>
    <property type="match status" value="1"/>
</dbReference>
<comment type="similarity">
    <text evidence="1 4">Belongs to the GMC oxidoreductase family.</text>
</comment>
<evidence type="ECO:0000256" key="1">
    <source>
        <dbReference type="ARBA" id="ARBA00010790"/>
    </source>
</evidence>
<dbReference type="Pfam" id="PF00732">
    <property type="entry name" value="GMC_oxred_N"/>
    <property type="match status" value="1"/>
</dbReference>
<keyword evidence="5" id="KW-0732">Signal</keyword>
<feature type="active site" description="Proton donor" evidence="2">
    <location>
        <position position="537"/>
    </location>
</feature>
<proteinExistence type="inferred from homology"/>
<evidence type="ECO:0000313" key="9">
    <source>
        <dbReference type="Proteomes" id="UP000801492"/>
    </source>
</evidence>
<dbReference type="InterPro" id="IPR012132">
    <property type="entry name" value="GMC_OxRdtase"/>
</dbReference>
<keyword evidence="3 4" id="KW-0274">FAD</keyword>
<feature type="signal peptide" evidence="5">
    <location>
        <begin position="1"/>
        <end position="22"/>
    </location>
</feature>
<dbReference type="EMBL" id="VTPC01005708">
    <property type="protein sequence ID" value="KAF2895747.1"/>
    <property type="molecule type" value="Genomic_DNA"/>
</dbReference>
<keyword evidence="4" id="KW-0285">Flavoprotein</keyword>
<comment type="caution">
    <text evidence="8">The sequence shown here is derived from an EMBL/GenBank/DDBJ whole genome shotgun (WGS) entry which is preliminary data.</text>
</comment>
<evidence type="ECO:0000256" key="2">
    <source>
        <dbReference type="PIRSR" id="PIRSR000137-1"/>
    </source>
</evidence>
<protein>
    <recommendedName>
        <fullName evidence="6 7">Glucose-methanol-choline oxidoreductase N-terminal domain-containing protein</fullName>
    </recommendedName>
</protein>
<evidence type="ECO:0000313" key="8">
    <source>
        <dbReference type="EMBL" id="KAF2895747.1"/>
    </source>
</evidence>
<comment type="cofactor">
    <cofactor evidence="3">
        <name>FAD</name>
        <dbReference type="ChEBI" id="CHEBI:57692"/>
    </cofactor>
</comment>
<reference evidence="8" key="1">
    <citation type="submission" date="2019-08" db="EMBL/GenBank/DDBJ databases">
        <title>The genome of the North American firefly Photinus pyralis.</title>
        <authorList>
            <consortium name="Photinus pyralis genome working group"/>
            <person name="Fallon T.R."/>
            <person name="Sander Lower S.E."/>
            <person name="Weng J.-K."/>
        </authorList>
    </citation>
    <scope>NUCLEOTIDE SEQUENCE</scope>
    <source>
        <strain evidence="8">TRF0915ILg1</strain>
        <tissue evidence="8">Whole body</tissue>
    </source>
</reference>
<feature type="active site" description="Proton acceptor" evidence="2">
    <location>
        <position position="581"/>
    </location>
</feature>
<evidence type="ECO:0000256" key="4">
    <source>
        <dbReference type="RuleBase" id="RU003968"/>
    </source>
</evidence>
<dbReference type="SUPFAM" id="SSF54373">
    <property type="entry name" value="FAD-linked reductases, C-terminal domain"/>
    <property type="match status" value="1"/>
</dbReference>
<name>A0A8K0D3Y2_IGNLU</name>
<sequence length="604" mass="67021">MKDKRLYLLLLASFLVHTSASANSTVEYYINLINDEIARSHTHPKPTDSSEFKPNSLNVSVYGFYDYIIVGAGSAGAVIASRLSEIPENHVLLLEAGGDESDFSNIPAMANYLVDLEFNWNYNTTRQTTACLAYTNQECRFHRGKALGGTSAINTLNYVRGNKEDYNSWFRQGNPGWSYKDVLPFFIKSENSCVDGDEGYHGKGGYLNVEYVKSESPQYTAFIEANLELGRNVVDYNGREQLGIAKMQVNTINGKRDSTNKAFLKPAEGRKNLKILPHSLVIKILIDFETKKAYGVLFSHGGQLYIAKAIKEVIISAGAVGSPQLLMLSGIGPRNHLRKLGIPAVHSLAVGNNLQEHVAYFGLQFVTNYTEPSATLRKMVEEYLNGYGPLTSATNSQAIGFFQTKLAKVNGAPDIELLMVPSKVMTDETYNSNPSNSFSIGVLLLHPKSHGEIRLKSNNPFEYPLIDPKPLTDPNNEDIETIYEGIKLALGIVDTKAFRKLNASLVYAPLPECRKYDYLSKDYWYCQIRQLSSLLFHPVGTCKMGPDPRKGAVVNHELKVHGIWNLRVADASVIPDIVSAHTNAACIMIGEKLSHMIINENKYG</sequence>
<dbReference type="InterPro" id="IPR007867">
    <property type="entry name" value="GMC_OxRtase_C"/>
</dbReference>
<feature type="binding site" evidence="3">
    <location>
        <position position="150"/>
    </location>
    <ligand>
        <name>FAD</name>
        <dbReference type="ChEBI" id="CHEBI:57692"/>
    </ligand>
</feature>
<feature type="binding site" evidence="3">
    <location>
        <position position="281"/>
    </location>
    <ligand>
        <name>FAD</name>
        <dbReference type="ChEBI" id="CHEBI:57692"/>
    </ligand>
</feature>
<dbReference type="OrthoDB" id="269227at2759"/>
<gene>
    <name evidence="8" type="ORF">ILUMI_10428</name>
</gene>
<dbReference type="InterPro" id="IPR000172">
    <property type="entry name" value="GMC_OxRdtase_N"/>
</dbReference>
<dbReference type="GO" id="GO:0016614">
    <property type="term" value="F:oxidoreductase activity, acting on CH-OH group of donors"/>
    <property type="evidence" value="ECO:0007669"/>
    <property type="project" value="InterPro"/>
</dbReference>
<keyword evidence="9" id="KW-1185">Reference proteome</keyword>
<dbReference type="SUPFAM" id="SSF51905">
    <property type="entry name" value="FAD/NAD(P)-binding domain"/>
    <property type="match status" value="1"/>
</dbReference>
<dbReference type="PANTHER" id="PTHR11552">
    <property type="entry name" value="GLUCOSE-METHANOL-CHOLINE GMC OXIDOREDUCTASE"/>
    <property type="match status" value="1"/>
</dbReference>
<dbReference type="PROSITE" id="PS00624">
    <property type="entry name" value="GMC_OXRED_2"/>
    <property type="match status" value="1"/>
</dbReference>
<dbReference type="PROSITE" id="PS00623">
    <property type="entry name" value="GMC_OXRED_1"/>
    <property type="match status" value="1"/>
</dbReference>
<feature type="chain" id="PRO_5035459621" description="Glucose-methanol-choline oxidoreductase N-terminal domain-containing protein" evidence="5">
    <location>
        <begin position="23"/>
        <end position="604"/>
    </location>
</feature>
<dbReference type="Gene3D" id="3.30.560.10">
    <property type="entry name" value="Glucose Oxidase, domain 3"/>
    <property type="match status" value="1"/>
</dbReference>
<evidence type="ECO:0000259" key="7">
    <source>
        <dbReference type="PROSITE" id="PS00624"/>
    </source>
</evidence>
<evidence type="ECO:0000259" key="6">
    <source>
        <dbReference type="PROSITE" id="PS00623"/>
    </source>
</evidence>
<dbReference type="Proteomes" id="UP000801492">
    <property type="component" value="Unassembled WGS sequence"/>
</dbReference>
<organism evidence="8 9">
    <name type="scientific">Ignelater luminosus</name>
    <name type="common">Cucubano</name>
    <name type="synonym">Pyrophorus luminosus</name>
    <dbReference type="NCBI Taxonomy" id="2038154"/>
    <lineage>
        <taxon>Eukaryota</taxon>
        <taxon>Metazoa</taxon>
        <taxon>Ecdysozoa</taxon>
        <taxon>Arthropoda</taxon>
        <taxon>Hexapoda</taxon>
        <taxon>Insecta</taxon>
        <taxon>Pterygota</taxon>
        <taxon>Neoptera</taxon>
        <taxon>Endopterygota</taxon>
        <taxon>Coleoptera</taxon>
        <taxon>Polyphaga</taxon>
        <taxon>Elateriformia</taxon>
        <taxon>Elateroidea</taxon>
        <taxon>Elateridae</taxon>
        <taxon>Agrypninae</taxon>
        <taxon>Pyrophorini</taxon>
        <taxon>Ignelater</taxon>
    </lineage>
</organism>
<dbReference type="AlphaFoldDB" id="A0A8K0D3Y2"/>
<feature type="domain" description="Glucose-methanol-choline oxidoreductase N-terminal" evidence="6">
    <location>
        <begin position="144"/>
        <end position="167"/>
    </location>
</feature>
<accession>A0A8K0D3Y2</accession>
<dbReference type="Gene3D" id="3.50.50.60">
    <property type="entry name" value="FAD/NAD(P)-binding domain"/>
    <property type="match status" value="1"/>
</dbReference>
<dbReference type="GO" id="GO:0050660">
    <property type="term" value="F:flavin adenine dinucleotide binding"/>
    <property type="evidence" value="ECO:0007669"/>
    <property type="project" value="InterPro"/>
</dbReference>
<dbReference type="PIRSF" id="PIRSF000137">
    <property type="entry name" value="Alcohol_oxidase"/>
    <property type="match status" value="1"/>
</dbReference>
<dbReference type="InterPro" id="IPR036188">
    <property type="entry name" value="FAD/NAD-bd_sf"/>
</dbReference>
<evidence type="ECO:0000256" key="3">
    <source>
        <dbReference type="PIRSR" id="PIRSR000137-2"/>
    </source>
</evidence>
<evidence type="ECO:0000256" key="5">
    <source>
        <dbReference type="SAM" id="SignalP"/>
    </source>
</evidence>